<dbReference type="InterPro" id="IPR009057">
    <property type="entry name" value="Homeodomain-like_sf"/>
</dbReference>
<dbReference type="SUPFAM" id="SSF51182">
    <property type="entry name" value="RmlC-like cupins"/>
    <property type="match status" value="1"/>
</dbReference>
<evidence type="ECO:0000256" key="1">
    <source>
        <dbReference type="ARBA" id="ARBA00023015"/>
    </source>
</evidence>
<dbReference type="InterPro" id="IPR018060">
    <property type="entry name" value="HTH_AraC"/>
</dbReference>
<dbReference type="PANTHER" id="PTHR43280:SF27">
    <property type="entry name" value="TRANSCRIPTIONAL REGULATOR MTLR"/>
    <property type="match status" value="1"/>
</dbReference>
<dbReference type="PROSITE" id="PS01124">
    <property type="entry name" value="HTH_ARAC_FAMILY_2"/>
    <property type="match status" value="1"/>
</dbReference>
<evidence type="ECO:0000259" key="4">
    <source>
        <dbReference type="PROSITE" id="PS01124"/>
    </source>
</evidence>
<dbReference type="RefSeq" id="WP_073179761.1">
    <property type="nucleotide sequence ID" value="NZ_FQWL01000003.1"/>
</dbReference>
<accession>A0A1M5MBD8</accession>
<dbReference type="OrthoDB" id="1410704at2"/>
<evidence type="ECO:0000313" key="5">
    <source>
        <dbReference type="EMBL" id="SHG74674.1"/>
    </source>
</evidence>
<dbReference type="Pfam" id="PF12833">
    <property type="entry name" value="HTH_18"/>
    <property type="match status" value="1"/>
</dbReference>
<feature type="domain" description="HTH araC/xylS-type" evidence="4">
    <location>
        <begin position="187"/>
        <end position="285"/>
    </location>
</feature>
<reference evidence="6" key="1">
    <citation type="submission" date="2016-11" db="EMBL/GenBank/DDBJ databases">
        <authorList>
            <person name="Varghese N."/>
            <person name="Submissions S."/>
        </authorList>
    </citation>
    <scope>NUCLEOTIDE SEQUENCE [LARGE SCALE GENOMIC DNA]</scope>
    <source>
        <strain evidence="6">DSM 22638</strain>
    </source>
</reference>
<keyword evidence="6" id="KW-1185">Reference proteome</keyword>
<sequence>MELHLLNRSSKTDSSFSVTHNSYPHFLKVWHYHPEYELVFLEKSTGTRFIGDSIQKFKPGEVILLGKNLPHMWLNDDIYFMKEKDKSAEAIAVHFKEDFLGGDFYQSPEFAHIGKLLKRASRGIRFPISKRQNIHEEFMSLFVKDPFLKVMSLLRLLNKLAKQRNYELLSSAGYLNAMENQGNERLDKVYAYVFDNFKKEVSANEVSDLIGMNPSAFSRFFKRTNRKPFSQYLNEIRVGYACKLLLENENTITQVVYESGFNNVSNFNRQFRKIKQMSPSEYIKFHKEGI</sequence>
<protein>
    <submittedName>
        <fullName evidence="5">AraC-type DNA-binding protein</fullName>
    </submittedName>
</protein>
<organism evidence="5 6">
    <name type="scientific">Flagellimonas flava</name>
    <dbReference type="NCBI Taxonomy" id="570519"/>
    <lineage>
        <taxon>Bacteria</taxon>
        <taxon>Pseudomonadati</taxon>
        <taxon>Bacteroidota</taxon>
        <taxon>Flavobacteriia</taxon>
        <taxon>Flavobacteriales</taxon>
        <taxon>Flavobacteriaceae</taxon>
        <taxon>Flagellimonas</taxon>
    </lineage>
</organism>
<dbReference type="AlphaFoldDB" id="A0A1M5MBD8"/>
<dbReference type="SMART" id="SM00342">
    <property type="entry name" value="HTH_ARAC"/>
    <property type="match status" value="1"/>
</dbReference>
<dbReference type="Proteomes" id="UP000184532">
    <property type="component" value="Unassembled WGS sequence"/>
</dbReference>
<evidence type="ECO:0000256" key="3">
    <source>
        <dbReference type="ARBA" id="ARBA00023163"/>
    </source>
</evidence>
<dbReference type="PANTHER" id="PTHR43280">
    <property type="entry name" value="ARAC-FAMILY TRANSCRIPTIONAL REGULATOR"/>
    <property type="match status" value="1"/>
</dbReference>
<evidence type="ECO:0000313" key="6">
    <source>
        <dbReference type="Proteomes" id="UP000184532"/>
    </source>
</evidence>
<keyword evidence="2 5" id="KW-0238">DNA-binding</keyword>
<keyword evidence="3" id="KW-0804">Transcription</keyword>
<dbReference type="Gene3D" id="2.60.120.10">
    <property type="entry name" value="Jelly Rolls"/>
    <property type="match status" value="1"/>
</dbReference>
<dbReference type="SUPFAM" id="SSF46689">
    <property type="entry name" value="Homeodomain-like"/>
    <property type="match status" value="2"/>
</dbReference>
<keyword evidence="1" id="KW-0805">Transcription regulation</keyword>
<dbReference type="STRING" id="570519.SAMN04488116_2366"/>
<gene>
    <name evidence="5" type="ORF">SAMN04488116_2366</name>
</gene>
<dbReference type="GO" id="GO:0003700">
    <property type="term" value="F:DNA-binding transcription factor activity"/>
    <property type="evidence" value="ECO:0007669"/>
    <property type="project" value="InterPro"/>
</dbReference>
<dbReference type="CDD" id="cd06976">
    <property type="entry name" value="cupin_MtlR-like_N"/>
    <property type="match status" value="1"/>
</dbReference>
<evidence type="ECO:0000256" key="2">
    <source>
        <dbReference type="ARBA" id="ARBA00023125"/>
    </source>
</evidence>
<proteinExistence type="predicted"/>
<dbReference type="InterPro" id="IPR014710">
    <property type="entry name" value="RmlC-like_jellyroll"/>
</dbReference>
<name>A0A1M5MBD8_9FLAO</name>
<dbReference type="InterPro" id="IPR011051">
    <property type="entry name" value="RmlC_Cupin_sf"/>
</dbReference>
<dbReference type="Gene3D" id="1.10.10.60">
    <property type="entry name" value="Homeodomain-like"/>
    <property type="match status" value="2"/>
</dbReference>
<dbReference type="GO" id="GO:0043565">
    <property type="term" value="F:sequence-specific DNA binding"/>
    <property type="evidence" value="ECO:0007669"/>
    <property type="project" value="InterPro"/>
</dbReference>
<dbReference type="EMBL" id="FQWL01000003">
    <property type="protein sequence ID" value="SHG74674.1"/>
    <property type="molecule type" value="Genomic_DNA"/>
</dbReference>